<evidence type="ECO:0000313" key="3">
    <source>
        <dbReference type="Proteomes" id="UP000552836"/>
    </source>
</evidence>
<reference evidence="1" key="1">
    <citation type="journal article" date="2014" name="Int. J. Syst. Evol. Microbiol.">
        <title>Complete genome of a new Firmicutes species belonging to the dominant human colonic microbiota ('Ruminococcus bicirculans') reveals two chromosomes and a selective capacity to utilize plant glucans.</title>
        <authorList>
            <consortium name="NISC Comparative Sequencing Program"/>
            <person name="Wegmann U."/>
            <person name="Louis P."/>
            <person name="Goesmann A."/>
            <person name="Henrissat B."/>
            <person name="Duncan S.H."/>
            <person name="Flint H.J."/>
        </authorList>
    </citation>
    <scope>NUCLEOTIDE SEQUENCE</scope>
    <source>
        <strain evidence="1">CGMCC 4.5581</strain>
    </source>
</reference>
<dbReference type="AlphaFoldDB" id="A0A846LIR8"/>
<organism evidence="2 3">
    <name type="scientific">Modestobacter marinus</name>
    <dbReference type="NCBI Taxonomy" id="477641"/>
    <lineage>
        <taxon>Bacteria</taxon>
        <taxon>Bacillati</taxon>
        <taxon>Actinomycetota</taxon>
        <taxon>Actinomycetes</taxon>
        <taxon>Geodermatophilales</taxon>
        <taxon>Geodermatophilaceae</taxon>
        <taxon>Modestobacter</taxon>
    </lineage>
</organism>
<evidence type="ECO:0000313" key="2">
    <source>
        <dbReference type="EMBL" id="NIH68003.1"/>
    </source>
</evidence>
<name>A0A846LIR8_9ACTN</name>
<reference evidence="4" key="2">
    <citation type="journal article" date="2019" name="Int. J. Syst. Evol. Microbiol.">
        <title>The Global Catalogue of Microorganisms (GCM) 10K type strain sequencing project: providing services to taxonomists for standard genome sequencing and annotation.</title>
        <authorList>
            <consortium name="The Broad Institute Genomics Platform"/>
            <consortium name="The Broad Institute Genome Sequencing Center for Infectious Disease"/>
            <person name="Wu L."/>
            <person name="Ma J."/>
        </authorList>
    </citation>
    <scope>NUCLEOTIDE SEQUENCE [LARGE SCALE GENOMIC DNA]</scope>
    <source>
        <strain evidence="4">CGMCC 4.5581</strain>
    </source>
</reference>
<comment type="caution">
    <text evidence="2">The sequence shown here is derived from an EMBL/GenBank/DDBJ whole genome shotgun (WGS) entry which is preliminary data.</text>
</comment>
<dbReference type="Proteomes" id="UP000648663">
    <property type="component" value="Unassembled WGS sequence"/>
</dbReference>
<dbReference type="EMBL" id="BMMI01000005">
    <property type="protein sequence ID" value="GGL69598.1"/>
    <property type="molecule type" value="Genomic_DNA"/>
</dbReference>
<evidence type="ECO:0000313" key="1">
    <source>
        <dbReference type="EMBL" id="GGL69598.1"/>
    </source>
</evidence>
<reference evidence="1" key="4">
    <citation type="submission" date="2024-05" db="EMBL/GenBank/DDBJ databases">
        <authorList>
            <person name="Sun Q."/>
            <person name="Zhou Y."/>
        </authorList>
    </citation>
    <scope>NUCLEOTIDE SEQUENCE</scope>
    <source>
        <strain evidence="1">CGMCC 4.5581</strain>
    </source>
</reference>
<dbReference type="Proteomes" id="UP000552836">
    <property type="component" value="Unassembled WGS sequence"/>
</dbReference>
<sequence length="113" mass="12538">MVLEEADVDTVLPPALASAVLDARPLTVAVLRPHPGWTIDARLMAVLAEVSDRETGRLTTRVTERLRAAEVEAEVVVHLLHGLDGRRRATVLTRALRELARRHDAEPIMRPLQ</sequence>
<evidence type="ECO:0000313" key="4">
    <source>
        <dbReference type="Proteomes" id="UP000648663"/>
    </source>
</evidence>
<gene>
    <name evidence="2" type="ORF">FB380_002449</name>
    <name evidence="1" type="ORF">GCM10011589_27380</name>
</gene>
<reference evidence="2 3" key="3">
    <citation type="submission" date="2020-02" db="EMBL/GenBank/DDBJ databases">
        <title>Sequencing the genomes of 1000 actinobacteria strains.</title>
        <authorList>
            <person name="Klenk H.-P."/>
        </authorList>
    </citation>
    <scope>NUCLEOTIDE SEQUENCE [LARGE SCALE GENOMIC DNA]</scope>
    <source>
        <strain evidence="2 3">DSM 45201</strain>
    </source>
</reference>
<dbReference type="EMBL" id="JAAMPA010000001">
    <property type="protein sequence ID" value="NIH68003.1"/>
    <property type="molecule type" value="Genomic_DNA"/>
</dbReference>
<accession>A0A846LIR8</accession>
<protein>
    <submittedName>
        <fullName evidence="2">Uncharacterized protein</fullName>
    </submittedName>
</protein>
<keyword evidence="4" id="KW-1185">Reference proteome</keyword>
<dbReference type="RefSeq" id="WP_166753293.1">
    <property type="nucleotide sequence ID" value="NZ_BAABJU010000015.1"/>
</dbReference>
<proteinExistence type="predicted"/>